<sequence length="143" mass="15131">METSVELAGLASAAAARLIDLLATDGWAAVKSSVLALWRSAHPERVEEELTDARGELLQAQQTGDGHELQGLLVAEWQARLIRLMATRPDAVDELRALFGGEPRAAGTPEQQITGSMTLEAHVSGGDAFLAGRDMTVTRGGQA</sequence>
<evidence type="ECO:0000313" key="2">
    <source>
        <dbReference type="Proteomes" id="UP000585836"/>
    </source>
</evidence>
<proteinExistence type="predicted"/>
<protein>
    <submittedName>
        <fullName evidence="1">Uncharacterized protein</fullName>
    </submittedName>
</protein>
<keyword evidence="2" id="KW-1185">Reference proteome</keyword>
<reference evidence="1 2" key="1">
    <citation type="submission" date="2020-08" db="EMBL/GenBank/DDBJ databases">
        <title>Genomic Encyclopedia of Type Strains, Phase III (KMG-III): the genomes of soil and plant-associated and newly described type strains.</title>
        <authorList>
            <person name="Whitman W."/>
        </authorList>
    </citation>
    <scope>NUCLEOTIDE SEQUENCE [LARGE SCALE GENOMIC DNA]</scope>
    <source>
        <strain evidence="1 2">CECT 3313</strain>
    </source>
</reference>
<accession>A0A7W9Q3K9</accession>
<evidence type="ECO:0000313" key="1">
    <source>
        <dbReference type="EMBL" id="MBB5932709.1"/>
    </source>
</evidence>
<dbReference type="EMBL" id="JACHJK010000031">
    <property type="protein sequence ID" value="MBB5932709.1"/>
    <property type="molecule type" value="Genomic_DNA"/>
</dbReference>
<name>A0A7W9Q3K9_9ACTN</name>
<dbReference type="RefSeq" id="WP_184975527.1">
    <property type="nucleotide sequence ID" value="NZ_BAAAWF010000079.1"/>
</dbReference>
<organism evidence="1 2">
    <name type="scientific">Streptomyces echinatus</name>
    <dbReference type="NCBI Taxonomy" id="67293"/>
    <lineage>
        <taxon>Bacteria</taxon>
        <taxon>Bacillati</taxon>
        <taxon>Actinomycetota</taxon>
        <taxon>Actinomycetes</taxon>
        <taxon>Kitasatosporales</taxon>
        <taxon>Streptomycetaceae</taxon>
        <taxon>Streptomyces</taxon>
    </lineage>
</organism>
<dbReference type="AlphaFoldDB" id="A0A7W9Q3K9"/>
<comment type="caution">
    <text evidence="1">The sequence shown here is derived from an EMBL/GenBank/DDBJ whole genome shotgun (WGS) entry which is preliminary data.</text>
</comment>
<gene>
    <name evidence="1" type="ORF">FHS34_008229</name>
</gene>
<dbReference type="Proteomes" id="UP000585836">
    <property type="component" value="Unassembled WGS sequence"/>
</dbReference>